<organism evidence="3 4">
    <name type="scientific">Tothia fuscella</name>
    <dbReference type="NCBI Taxonomy" id="1048955"/>
    <lineage>
        <taxon>Eukaryota</taxon>
        <taxon>Fungi</taxon>
        <taxon>Dikarya</taxon>
        <taxon>Ascomycota</taxon>
        <taxon>Pezizomycotina</taxon>
        <taxon>Dothideomycetes</taxon>
        <taxon>Pleosporomycetidae</taxon>
        <taxon>Venturiales</taxon>
        <taxon>Cylindrosympodiaceae</taxon>
        <taxon>Tothia</taxon>
    </lineage>
</organism>
<dbReference type="OrthoDB" id="5823761at2759"/>
<dbReference type="EMBL" id="MU007126">
    <property type="protein sequence ID" value="KAF2418688.1"/>
    <property type="molecule type" value="Genomic_DNA"/>
</dbReference>
<dbReference type="Proteomes" id="UP000800235">
    <property type="component" value="Unassembled WGS sequence"/>
</dbReference>
<comment type="caution">
    <text evidence="3">The sequence shown here is derived from an EMBL/GenBank/DDBJ whole genome shotgun (WGS) entry which is preliminary data.</text>
</comment>
<sequence>MTYFLLLALYLACAVQAKTYKASITWYGTKDERNSGNCNNTGACGFHTSPGFAAAVSQNLFGTDHGVGEYCGKCLELNIQTDEFGRALNGTGKNVVLVVNNVCPAQDNRLCAQPDLQTPNHLGGIIDVNVCSDSGARSAVFGFSGKGLALGTAEEVDCGSWNGTKVEFGSGTSATKSVGSLTSEPTTPGTDSGAAVTRTTTAGANVADVELKWALGALLGGFWLCI</sequence>
<dbReference type="SUPFAM" id="SSF50685">
    <property type="entry name" value="Barwin-like endoglucanases"/>
    <property type="match status" value="1"/>
</dbReference>
<dbReference type="AlphaFoldDB" id="A0A9P4NF92"/>
<gene>
    <name evidence="3" type="ORF">EJ08DRAFT_52878</name>
</gene>
<accession>A0A9P4NF92</accession>
<protein>
    <recommendedName>
        <fullName evidence="5">Expansin-like EG45 domain-containing protein</fullName>
    </recommendedName>
</protein>
<evidence type="ECO:0000256" key="2">
    <source>
        <dbReference type="SAM" id="SignalP"/>
    </source>
</evidence>
<keyword evidence="2" id="KW-0732">Signal</keyword>
<evidence type="ECO:0008006" key="5">
    <source>
        <dbReference type="Google" id="ProtNLM"/>
    </source>
</evidence>
<feature type="region of interest" description="Disordered" evidence="1">
    <location>
        <begin position="175"/>
        <end position="196"/>
    </location>
</feature>
<feature type="chain" id="PRO_5040337787" description="Expansin-like EG45 domain-containing protein" evidence="2">
    <location>
        <begin position="18"/>
        <end position="226"/>
    </location>
</feature>
<feature type="compositionally biased region" description="Polar residues" evidence="1">
    <location>
        <begin position="175"/>
        <end position="190"/>
    </location>
</feature>
<proteinExistence type="predicted"/>
<evidence type="ECO:0000313" key="3">
    <source>
        <dbReference type="EMBL" id="KAF2418688.1"/>
    </source>
</evidence>
<dbReference type="Pfam" id="PF22514">
    <property type="entry name" value="EXPB1_D1"/>
    <property type="match status" value="1"/>
</dbReference>
<dbReference type="Gene3D" id="2.40.40.10">
    <property type="entry name" value="RlpA-like domain"/>
    <property type="match status" value="1"/>
</dbReference>
<evidence type="ECO:0000256" key="1">
    <source>
        <dbReference type="SAM" id="MobiDB-lite"/>
    </source>
</evidence>
<feature type="signal peptide" evidence="2">
    <location>
        <begin position="1"/>
        <end position="17"/>
    </location>
</feature>
<evidence type="ECO:0000313" key="4">
    <source>
        <dbReference type="Proteomes" id="UP000800235"/>
    </source>
</evidence>
<keyword evidence="4" id="KW-1185">Reference proteome</keyword>
<dbReference type="InterPro" id="IPR036908">
    <property type="entry name" value="RlpA-like_sf"/>
</dbReference>
<reference evidence="3" key="1">
    <citation type="journal article" date="2020" name="Stud. Mycol.">
        <title>101 Dothideomycetes genomes: a test case for predicting lifestyles and emergence of pathogens.</title>
        <authorList>
            <person name="Haridas S."/>
            <person name="Albert R."/>
            <person name="Binder M."/>
            <person name="Bloem J."/>
            <person name="Labutti K."/>
            <person name="Salamov A."/>
            <person name="Andreopoulos B."/>
            <person name="Baker S."/>
            <person name="Barry K."/>
            <person name="Bills G."/>
            <person name="Bluhm B."/>
            <person name="Cannon C."/>
            <person name="Castanera R."/>
            <person name="Culley D."/>
            <person name="Daum C."/>
            <person name="Ezra D."/>
            <person name="Gonzalez J."/>
            <person name="Henrissat B."/>
            <person name="Kuo A."/>
            <person name="Liang C."/>
            <person name="Lipzen A."/>
            <person name="Lutzoni F."/>
            <person name="Magnuson J."/>
            <person name="Mondo S."/>
            <person name="Nolan M."/>
            <person name="Ohm R."/>
            <person name="Pangilinan J."/>
            <person name="Park H.-J."/>
            <person name="Ramirez L."/>
            <person name="Alfaro M."/>
            <person name="Sun H."/>
            <person name="Tritt A."/>
            <person name="Yoshinaga Y."/>
            <person name="Zwiers L.-H."/>
            <person name="Turgeon B."/>
            <person name="Goodwin S."/>
            <person name="Spatafora J."/>
            <person name="Crous P."/>
            <person name="Grigoriev I."/>
        </authorList>
    </citation>
    <scope>NUCLEOTIDE SEQUENCE</scope>
    <source>
        <strain evidence="3">CBS 130266</strain>
    </source>
</reference>
<name>A0A9P4NF92_9PEZI</name>